<feature type="binding site" evidence="2">
    <location>
        <position position="269"/>
    </location>
    <ligand>
        <name>Zn(2+)</name>
        <dbReference type="ChEBI" id="CHEBI:29105"/>
        <note>catalytic</note>
    </ligand>
</feature>
<dbReference type="AlphaFoldDB" id="A0A0P6XBZ7"/>
<dbReference type="OrthoDB" id="9772308at2"/>
<dbReference type="PANTHER" id="PTHR34217">
    <property type="entry name" value="METAL-DEPENDENT CARBOXYPEPTIDASE"/>
    <property type="match status" value="1"/>
</dbReference>
<evidence type="ECO:0000313" key="5">
    <source>
        <dbReference type="Proteomes" id="UP000050430"/>
    </source>
</evidence>
<dbReference type="PRINTS" id="PR00998">
    <property type="entry name" value="CRBOXYPTASET"/>
</dbReference>
<proteinExistence type="inferred from homology"/>
<dbReference type="SUPFAM" id="SSF55486">
    <property type="entry name" value="Metalloproteases ('zincins'), catalytic domain"/>
    <property type="match status" value="1"/>
</dbReference>
<dbReference type="GO" id="GO:0004181">
    <property type="term" value="F:metallocarboxypeptidase activity"/>
    <property type="evidence" value="ECO:0007669"/>
    <property type="project" value="UniProtKB-UniRule"/>
</dbReference>
<evidence type="ECO:0000256" key="3">
    <source>
        <dbReference type="PIRSR" id="PIRSR006615-2"/>
    </source>
</evidence>
<dbReference type="PIRSF" id="PIRSF006615">
    <property type="entry name" value="Zn_crbxpep_Taq"/>
    <property type="match status" value="1"/>
</dbReference>
<reference evidence="4 5" key="1">
    <citation type="submission" date="2015-07" db="EMBL/GenBank/DDBJ databases">
        <title>Genome sequence of Leptolinea tardivitalis DSM 16556.</title>
        <authorList>
            <person name="Hemp J."/>
            <person name="Ward L.M."/>
            <person name="Pace L.A."/>
            <person name="Fischer W.W."/>
        </authorList>
    </citation>
    <scope>NUCLEOTIDE SEQUENCE [LARGE SCALE GENOMIC DNA]</scope>
    <source>
        <strain evidence="4 5">YMTK-2</strain>
    </source>
</reference>
<keyword evidence="2" id="KW-0862">Zinc</keyword>
<name>A0A0P6XBZ7_9CHLR</name>
<keyword evidence="1" id="KW-0378">Hydrolase</keyword>
<accession>A0A0P6XBZ7</accession>
<dbReference type="EMBL" id="LGCK01000007">
    <property type="protein sequence ID" value="KPL72774.1"/>
    <property type="molecule type" value="Genomic_DNA"/>
</dbReference>
<dbReference type="RefSeq" id="WP_062421120.1">
    <property type="nucleotide sequence ID" value="NZ_BBYA01000008.1"/>
</dbReference>
<sequence>MTDNSINQLKVLLGEIYDLNSTLAVLGWDQQTYMPTGGAEERGSAMATISRIMHLKITSEELQKCLSICEAQAAGWPEDSDEARLIKVTRREVDRRIRIPADWVASFAEATAIGQEMWEQAKGTSDFKRFQPFLERIIDLRREYASFFQPYEHIYDPMLDEFEPGLKTADVLKIFAILRKEQVALIKEIASRPQVDASFLRLFYPENVQWDFGVEVVSRMGFDWNKGRQDNSAHPFTTTFGMGDVRITTRLIPDNLASALFSTIHEGGHALYEQGFSPAFFRTPLATGASMAVHESQSRMWENLVGRSKSFWTFYYPRLQSLFPSQLGNVSLDAFYKGINRVEPSLIRTESDEATYNLHIMLRLEMEIALLEGKIEVRDLPEIWRDRMKEYLGVVPADDAHGILQDIHWAGGLIGYFPTYALGNVISAQVWEAVKKDIPDLDDLIAQGKFEVLLSWLRKNIHVHGAKFETQELVQKVTGSPIDPHPYLKYLEAKFKEVYS</sequence>
<keyword evidence="5" id="KW-1185">Reference proteome</keyword>
<dbReference type="PATRIC" id="fig|229920.5.peg.1328"/>
<keyword evidence="1 2" id="KW-0479">Metal-binding</keyword>
<feature type="binding site" evidence="2">
    <location>
        <position position="265"/>
    </location>
    <ligand>
        <name>Zn(2+)</name>
        <dbReference type="ChEBI" id="CHEBI:29105"/>
        <note>catalytic</note>
    </ligand>
</feature>
<protein>
    <recommendedName>
        <fullName evidence="1">Metal-dependent carboxypeptidase</fullName>
        <ecNumber evidence="1">3.4.17.19</ecNumber>
    </recommendedName>
</protein>
<dbReference type="GO" id="GO:0006508">
    <property type="term" value="P:proteolysis"/>
    <property type="evidence" value="ECO:0007669"/>
    <property type="project" value="UniProtKB-UniRule"/>
</dbReference>
<feature type="binding site" evidence="2">
    <location>
        <position position="295"/>
    </location>
    <ligand>
        <name>Zn(2+)</name>
        <dbReference type="ChEBI" id="CHEBI:29105"/>
        <note>catalytic</note>
    </ligand>
</feature>
<organism evidence="4 5">
    <name type="scientific">Leptolinea tardivitalis</name>
    <dbReference type="NCBI Taxonomy" id="229920"/>
    <lineage>
        <taxon>Bacteria</taxon>
        <taxon>Bacillati</taxon>
        <taxon>Chloroflexota</taxon>
        <taxon>Anaerolineae</taxon>
        <taxon>Anaerolineales</taxon>
        <taxon>Anaerolineaceae</taxon>
        <taxon>Leptolinea</taxon>
    </lineage>
</organism>
<dbReference type="EC" id="3.4.17.19" evidence="1"/>
<dbReference type="STRING" id="229920.ADM99_06790"/>
<comment type="similarity">
    <text evidence="1">Belongs to the peptidase M32 family.</text>
</comment>
<dbReference type="CDD" id="cd06460">
    <property type="entry name" value="M32_Taq"/>
    <property type="match status" value="1"/>
</dbReference>
<dbReference type="Proteomes" id="UP000050430">
    <property type="component" value="Unassembled WGS sequence"/>
</dbReference>
<feature type="active site" description="Proton donor/acceptor" evidence="3">
    <location>
        <position position="266"/>
    </location>
</feature>
<comment type="catalytic activity">
    <reaction evidence="1">
        <text>Release of a C-terminal amino acid with broad specificity, except for -Pro.</text>
        <dbReference type="EC" id="3.4.17.19"/>
    </reaction>
</comment>
<evidence type="ECO:0000256" key="2">
    <source>
        <dbReference type="PIRSR" id="PIRSR006615-1"/>
    </source>
</evidence>
<dbReference type="PROSITE" id="PS52034">
    <property type="entry name" value="PEPTIDASE_M32"/>
    <property type="match status" value="1"/>
</dbReference>
<comment type="caution">
    <text evidence="4">The sequence shown here is derived from an EMBL/GenBank/DDBJ whole genome shotgun (WGS) entry which is preliminary data.</text>
</comment>
<dbReference type="Pfam" id="PF02074">
    <property type="entry name" value="Peptidase_M32"/>
    <property type="match status" value="1"/>
</dbReference>
<dbReference type="Gene3D" id="1.10.1370.30">
    <property type="match status" value="1"/>
</dbReference>
<gene>
    <name evidence="4" type="ORF">ADM99_06790</name>
</gene>
<comment type="function">
    <text evidence="1">Broad specificity carboxypetidase that releases amino acids sequentially from the C-terminus, including neutral, aromatic, polar and basic residues.</text>
</comment>
<evidence type="ECO:0000256" key="1">
    <source>
        <dbReference type="PIRNR" id="PIRNR006615"/>
    </source>
</evidence>
<keyword evidence="1 4" id="KW-0121">Carboxypeptidase</keyword>
<dbReference type="GO" id="GO:0046872">
    <property type="term" value="F:metal ion binding"/>
    <property type="evidence" value="ECO:0007669"/>
    <property type="project" value="UniProtKB-KW"/>
</dbReference>
<dbReference type="PANTHER" id="PTHR34217:SF1">
    <property type="entry name" value="CARBOXYPEPTIDASE 1"/>
    <property type="match status" value="1"/>
</dbReference>
<dbReference type="InterPro" id="IPR001333">
    <property type="entry name" value="Peptidase_M32_Taq"/>
</dbReference>
<comment type="cofactor">
    <cofactor evidence="2">
        <name>Zn(2+)</name>
        <dbReference type="ChEBI" id="CHEBI:29105"/>
    </cofactor>
    <text evidence="2">Binds 1 zinc ion per subunit.</text>
</comment>
<keyword evidence="1" id="KW-0482">Metalloprotease</keyword>
<evidence type="ECO:0000313" key="4">
    <source>
        <dbReference type="EMBL" id="KPL72774.1"/>
    </source>
</evidence>
<keyword evidence="1" id="KW-0645">Protease</keyword>